<evidence type="ECO:0000256" key="1">
    <source>
        <dbReference type="SAM" id="MobiDB-lite"/>
    </source>
</evidence>
<organism evidence="3 4">
    <name type="scientific">Dorcoceras hygrometricum</name>
    <dbReference type="NCBI Taxonomy" id="472368"/>
    <lineage>
        <taxon>Eukaryota</taxon>
        <taxon>Viridiplantae</taxon>
        <taxon>Streptophyta</taxon>
        <taxon>Embryophyta</taxon>
        <taxon>Tracheophyta</taxon>
        <taxon>Spermatophyta</taxon>
        <taxon>Magnoliopsida</taxon>
        <taxon>eudicotyledons</taxon>
        <taxon>Gunneridae</taxon>
        <taxon>Pentapetalae</taxon>
        <taxon>asterids</taxon>
        <taxon>lamiids</taxon>
        <taxon>Lamiales</taxon>
        <taxon>Gesneriaceae</taxon>
        <taxon>Didymocarpoideae</taxon>
        <taxon>Trichosporeae</taxon>
        <taxon>Loxocarpinae</taxon>
        <taxon>Dorcoceras</taxon>
    </lineage>
</organism>
<name>A0A2Z7CYL1_9LAMI</name>
<keyword evidence="2" id="KW-1133">Transmembrane helix</keyword>
<evidence type="ECO:0000313" key="3">
    <source>
        <dbReference type="EMBL" id="KZV49946.1"/>
    </source>
</evidence>
<keyword evidence="2" id="KW-0812">Transmembrane</keyword>
<keyword evidence="2" id="KW-0472">Membrane</keyword>
<accession>A0A2Z7CYL1</accession>
<proteinExistence type="predicted"/>
<feature type="compositionally biased region" description="Basic residues" evidence="1">
    <location>
        <begin position="253"/>
        <end position="263"/>
    </location>
</feature>
<feature type="region of interest" description="Disordered" evidence="1">
    <location>
        <begin position="249"/>
        <end position="288"/>
    </location>
</feature>
<evidence type="ECO:0000256" key="2">
    <source>
        <dbReference type="SAM" id="Phobius"/>
    </source>
</evidence>
<keyword evidence="4" id="KW-1185">Reference proteome</keyword>
<reference evidence="3 4" key="1">
    <citation type="journal article" date="2015" name="Proc. Natl. Acad. Sci. U.S.A.">
        <title>The resurrection genome of Boea hygrometrica: A blueprint for survival of dehydration.</title>
        <authorList>
            <person name="Xiao L."/>
            <person name="Yang G."/>
            <person name="Zhang L."/>
            <person name="Yang X."/>
            <person name="Zhao S."/>
            <person name="Ji Z."/>
            <person name="Zhou Q."/>
            <person name="Hu M."/>
            <person name="Wang Y."/>
            <person name="Chen M."/>
            <person name="Xu Y."/>
            <person name="Jin H."/>
            <person name="Xiao X."/>
            <person name="Hu G."/>
            <person name="Bao F."/>
            <person name="Hu Y."/>
            <person name="Wan P."/>
            <person name="Li L."/>
            <person name="Deng X."/>
            <person name="Kuang T."/>
            <person name="Xiang C."/>
            <person name="Zhu J.K."/>
            <person name="Oliver M.J."/>
            <person name="He Y."/>
        </authorList>
    </citation>
    <scope>NUCLEOTIDE SEQUENCE [LARGE SCALE GENOMIC DNA]</scope>
    <source>
        <strain evidence="4">cv. XS01</strain>
    </source>
</reference>
<dbReference type="AlphaFoldDB" id="A0A2Z7CYL1"/>
<sequence length="364" mass="40160">MASSLISNTNQVYFASVLAMDNAGMVAMFEALVASGLNGFLGCLSDIYEAALVEFYQNALVRDGKVISTVQGKSVEISEEVFARTFELPMDGLTDINEVPKYLVFDARTEFSFTGEQLTTSCKKRELKIEFRVLSDILAKSVTVKARSFDVVTHERFLMMTAINGGVKINWGRLLFNIFKEDVRDVSRVKKTPVKRAVSKKRPATAAAELVVKKKRTLKVKTAPSNEKLELVSVAQEALPLQVIKPITAAPPKPKRKAPKRKLILPAGSADEIAEEETDVEKQREEPTADVVVNEPTVATFVEKEKETSGDNVDSIIQQILEDTAQLETDMGDTDETVVGGPTIQTLMILFLVIFSWLPVKLTA</sequence>
<dbReference type="OrthoDB" id="1839301at2759"/>
<evidence type="ECO:0000313" key="4">
    <source>
        <dbReference type="Proteomes" id="UP000250235"/>
    </source>
</evidence>
<gene>
    <name evidence="3" type="ORF">F511_40824</name>
</gene>
<dbReference type="EMBL" id="KQ992612">
    <property type="protein sequence ID" value="KZV49946.1"/>
    <property type="molecule type" value="Genomic_DNA"/>
</dbReference>
<feature type="transmembrane region" description="Helical" evidence="2">
    <location>
        <begin position="339"/>
        <end position="360"/>
    </location>
</feature>
<evidence type="ECO:0008006" key="5">
    <source>
        <dbReference type="Google" id="ProtNLM"/>
    </source>
</evidence>
<dbReference type="Proteomes" id="UP000250235">
    <property type="component" value="Unassembled WGS sequence"/>
</dbReference>
<protein>
    <recommendedName>
        <fullName evidence="5">Dystroglycan-like</fullName>
    </recommendedName>
</protein>